<dbReference type="InterPro" id="IPR017972">
    <property type="entry name" value="Cyt_P450_CS"/>
</dbReference>
<keyword evidence="5 6" id="KW-0349">Heme</keyword>
<organism evidence="7 8">
    <name type="scientific">Caenorhabditis nigoni</name>
    <dbReference type="NCBI Taxonomy" id="1611254"/>
    <lineage>
        <taxon>Eukaryota</taxon>
        <taxon>Metazoa</taxon>
        <taxon>Ecdysozoa</taxon>
        <taxon>Nematoda</taxon>
        <taxon>Chromadorea</taxon>
        <taxon>Rhabditida</taxon>
        <taxon>Rhabditina</taxon>
        <taxon>Rhabditomorpha</taxon>
        <taxon>Rhabditoidea</taxon>
        <taxon>Rhabditidae</taxon>
        <taxon>Peloderinae</taxon>
        <taxon>Caenorhabditis</taxon>
    </lineage>
</organism>
<dbReference type="PANTHER" id="PTHR24300:SF122">
    <property type="entry name" value="CYTOCHROME P450 FAMILY"/>
    <property type="match status" value="1"/>
</dbReference>
<dbReference type="GO" id="GO:0006082">
    <property type="term" value="P:organic acid metabolic process"/>
    <property type="evidence" value="ECO:0007669"/>
    <property type="project" value="TreeGrafter"/>
</dbReference>
<gene>
    <name evidence="7" type="primary">Cnig_chr_V.g17626</name>
    <name evidence="7" type="ORF">B9Z55_017626</name>
</gene>
<evidence type="ECO:0000256" key="2">
    <source>
        <dbReference type="ARBA" id="ARBA00022723"/>
    </source>
</evidence>
<evidence type="ECO:0008006" key="9">
    <source>
        <dbReference type="Google" id="ProtNLM"/>
    </source>
</evidence>
<dbReference type="InterPro" id="IPR001128">
    <property type="entry name" value="Cyt_P450"/>
</dbReference>
<dbReference type="PROSITE" id="PS00086">
    <property type="entry name" value="CYTOCHROME_P450"/>
    <property type="match status" value="1"/>
</dbReference>
<keyword evidence="6" id="KW-0560">Oxidoreductase</keyword>
<dbReference type="Proteomes" id="UP000230233">
    <property type="component" value="Chromosome V"/>
</dbReference>
<keyword evidence="2 5" id="KW-0479">Metal-binding</keyword>
<evidence type="ECO:0000256" key="1">
    <source>
        <dbReference type="ARBA" id="ARBA00010617"/>
    </source>
</evidence>
<dbReference type="AlphaFoldDB" id="A0A2G5TAD7"/>
<dbReference type="InterPro" id="IPR050182">
    <property type="entry name" value="Cytochrome_P450_fam2"/>
</dbReference>
<reference evidence="8" key="1">
    <citation type="submission" date="2017-10" db="EMBL/GenBank/DDBJ databases">
        <title>Rapid genome shrinkage in a self-fertile nematode reveals novel sperm competition proteins.</title>
        <authorList>
            <person name="Yin D."/>
            <person name="Schwarz E.M."/>
            <person name="Thomas C.G."/>
            <person name="Felde R.L."/>
            <person name="Korf I.F."/>
            <person name="Cutter A.D."/>
            <person name="Schartner C.M."/>
            <person name="Ralston E.J."/>
            <person name="Meyer B.J."/>
            <person name="Haag E.S."/>
        </authorList>
    </citation>
    <scope>NUCLEOTIDE SEQUENCE [LARGE SCALE GENOMIC DNA]</scope>
    <source>
        <strain evidence="8">JU1422</strain>
    </source>
</reference>
<dbReference type="GO" id="GO:0006805">
    <property type="term" value="P:xenobiotic metabolic process"/>
    <property type="evidence" value="ECO:0007669"/>
    <property type="project" value="TreeGrafter"/>
</dbReference>
<dbReference type="STRING" id="1611254.A0A2G5TAD7"/>
<keyword evidence="3 5" id="KW-0408">Iron</keyword>
<evidence type="ECO:0000256" key="5">
    <source>
        <dbReference type="PIRSR" id="PIRSR602401-1"/>
    </source>
</evidence>
<protein>
    <recommendedName>
        <fullName evidence="9">Cytochrome P450</fullName>
    </recommendedName>
</protein>
<dbReference type="InterPro" id="IPR002401">
    <property type="entry name" value="Cyt_P450_E_grp-I"/>
</dbReference>
<comment type="caution">
    <text evidence="7">The sequence shown here is derived from an EMBL/GenBank/DDBJ whole genome shotgun (WGS) entry which is preliminary data.</text>
</comment>
<dbReference type="InterPro" id="IPR036396">
    <property type="entry name" value="Cyt_P450_sf"/>
</dbReference>
<dbReference type="GO" id="GO:0005506">
    <property type="term" value="F:iron ion binding"/>
    <property type="evidence" value="ECO:0007669"/>
    <property type="project" value="InterPro"/>
</dbReference>
<dbReference type="SUPFAM" id="SSF48264">
    <property type="entry name" value="Cytochrome P450"/>
    <property type="match status" value="1"/>
</dbReference>
<comment type="similarity">
    <text evidence="1 6">Belongs to the cytochrome P450 family.</text>
</comment>
<dbReference type="EMBL" id="PDUG01000005">
    <property type="protein sequence ID" value="PIC24207.1"/>
    <property type="molecule type" value="Genomic_DNA"/>
</dbReference>
<comment type="cofactor">
    <cofactor evidence="5">
        <name>heme</name>
        <dbReference type="ChEBI" id="CHEBI:30413"/>
    </cofactor>
</comment>
<evidence type="ECO:0000313" key="7">
    <source>
        <dbReference type="EMBL" id="PIC24207.1"/>
    </source>
</evidence>
<dbReference type="GO" id="GO:0020037">
    <property type="term" value="F:heme binding"/>
    <property type="evidence" value="ECO:0007669"/>
    <property type="project" value="InterPro"/>
</dbReference>
<dbReference type="PRINTS" id="PR00463">
    <property type="entry name" value="EP450I"/>
</dbReference>
<keyword evidence="8" id="KW-1185">Reference proteome</keyword>
<evidence type="ECO:0000256" key="4">
    <source>
        <dbReference type="ARBA" id="ARBA00023033"/>
    </source>
</evidence>
<feature type="binding site" description="axial binding residue" evidence="5">
    <location>
        <position position="93"/>
    </location>
    <ligand>
        <name>heme</name>
        <dbReference type="ChEBI" id="CHEBI:30413"/>
    </ligand>
    <ligandPart>
        <name>Fe</name>
        <dbReference type="ChEBI" id="CHEBI:18248"/>
    </ligandPart>
</feature>
<dbReference type="PANTHER" id="PTHR24300">
    <property type="entry name" value="CYTOCHROME P450 508A4-RELATED"/>
    <property type="match status" value="1"/>
</dbReference>
<evidence type="ECO:0000256" key="3">
    <source>
        <dbReference type="ARBA" id="ARBA00023004"/>
    </source>
</evidence>
<sequence>MRSREGNGDLFIWKEIQRIASILNSNLFRQLEEDTVIDGQPVSAGALVTVQLSALNTDEAVFKNHTKFDTKRLLENRNLEKNLIQFGIGKRACPGESLARAELYLIIGNLVLDFNLKPVGPAPEIKTTTPFGLMKRPPSFNIRFVPIEK</sequence>
<keyword evidence="4 6" id="KW-0503">Monooxygenase</keyword>
<evidence type="ECO:0000313" key="8">
    <source>
        <dbReference type="Proteomes" id="UP000230233"/>
    </source>
</evidence>
<dbReference type="Gene3D" id="1.10.630.10">
    <property type="entry name" value="Cytochrome P450"/>
    <property type="match status" value="1"/>
</dbReference>
<dbReference type="GO" id="GO:0016712">
    <property type="term" value="F:oxidoreductase activity, acting on paired donors, with incorporation or reduction of molecular oxygen, reduced flavin or flavoprotein as one donor, and incorporation of one atom of oxygen"/>
    <property type="evidence" value="ECO:0007669"/>
    <property type="project" value="TreeGrafter"/>
</dbReference>
<name>A0A2G5TAD7_9PELO</name>
<evidence type="ECO:0000256" key="6">
    <source>
        <dbReference type="RuleBase" id="RU000461"/>
    </source>
</evidence>
<dbReference type="Pfam" id="PF00067">
    <property type="entry name" value="p450"/>
    <property type="match status" value="1"/>
</dbReference>
<accession>A0A2G5TAD7</accession>
<dbReference type="GO" id="GO:0005737">
    <property type="term" value="C:cytoplasm"/>
    <property type="evidence" value="ECO:0007669"/>
    <property type="project" value="TreeGrafter"/>
</dbReference>
<proteinExistence type="inferred from homology"/>
<dbReference type="OrthoDB" id="2789670at2759"/>